<dbReference type="EMBL" id="GL945440">
    <property type="protein sequence ID" value="EGO20564.1"/>
    <property type="molecule type" value="Genomic_DNA"/>
</dbReference>
<dbReference type="RefSeq" id="XP_007322530.1">
    <property type="nucleotide sequence ID" value="XM_007322468.1"/>
</dbReference>
<organism>
    <name type="scientific">Serpula lacrymans var. lacrymans (strain S7.9)</name>
    <name type="common">Dry rot fungus</name>
    <dbReference type="NCBI Taxonomy" id="578457"/>
    <lineage>
        <taxon>Eukaryota</taxon>
        <taxon>Fungi</taxon>
        <taxon>Dikarya</taxon>
        <taxon>Basidiomycota</taxon>
        <taxon>Agaricomycotina</taxon>
        <taxon>Agaricomycetes</taxon>
        <taxon>Agaricomycetidae</taxon>
        <taxon>Boletales</taxon>
        <taxon>Coniophorineae</taxon>
        <taxon>Serpulaceae</taxon>
        <taxon>Serpula</taxon>
    </lineage>
</organism>
<dbReference type="OrthoDB" id="3197461at2759"/>
<proteinExistence type="predicted"/>
<accession>F8P806</accession>
<protein>
    <submittedName>
        <fullName evidence="1">Uncharacterized protein</fullName>
    </submittedName>
</protein>
<dbReference type="Proteomes" id="UP000008064">
    <property type="component" value="Unassembled WGS sequence"/>
</dbReference>
<dbReference type="AlphaFoldDB" id="F8P806"/>
<dbReference type="Pfam" id="PF19086">
    <property type="entry name" value="Terpene_syn_C_2"/>
    <property type="match status" value="1"/>
</dbReference>
<evidence type="ECO:0000313" key="1">
    <source>
        <dbReference type="EMBL" id="EGO20564.1"/>
    </source>
</evidence>
<name>F8P806_SERL9</name>
<dbReference type="SUPFAM" id="SSF48576">
    <property type="entry name" value="Terpenoid synthases"/>
    <property type="match status" value="1"/>
</dbReference>
<dbReference type="KEGG" id="sla:SERLADRAFT_452649"/>
<reference evidence="1" key="1">
    <citation type="submission" date="2011-04" db="EMBL/GenBank/DDBJ databases">
        <title>Evolution of plant cell wall degrading machinery underlies the functional diversity of forest fungi.</title>
        <authorList>
            <consortium name="US DOE Joint Genome Institute (JGI-PGF)"/>
            <person name="Eastwood D.C."/>
            <person name="Floudas D."/>
            <person name="Binder M."/>
            <person name="Majcherczyk A."/>
            <person name="Schneider P."/>
            <person name="Aerts A."/>
            <person name="Asiegbu F.O."/>
            <person name="Baker S.E."/>
            <person name="Barry K."/>
            <person name="Bendiksby M."/>
            <person name="Blumentritt M."/>
            <person name="Coutinho P.M."/>
            <person name="Cullen D."/>
            <person name="Cullen D."/>
            <person name="Gathman A."/>
            <person name="Goodell B."/>
            <person name="Henrissat B."/>
            <person name="Ihrmark K."/>
            <person name="Kauserud H."/>
            <person name="Kohler A."/>
            <person name="LaButti K."/>
            <person name="Lapidus A."/>
            <person name="Lavin J.L."/>
            <person name="Lee Y.-H."/>
            <person name="Lindquist E."/>
            <person name="Lilly W."/>
            <person name="Lucas S."/>
            <person name="Morin E."/>
            <person name="Murat C."/>
            <person name="Oguiza J.A."/>
            <person name="Park J."/>
            <person name="Pisabarro A.G."/>
            <person name="Riley R."/>
            <person name="Rosling A."/>
            <person name="Salamov A."/>
            <person name="Schmidt O."/>
            <person name="Schmutz J."/>
            <person name="Skrede I."/>
            <person name="Stenlid J."/>
            <person name="Wiebenga A."/>
            <person name="Xie X."/>
            <person name="Kues U."/>
            <person name="Hibbett D.S."/>
            <person name="Hoffmeister D."/>
            <person name="Hogberg N."/>
            <person name="Martin F."/>
            <person name="Grigoriev I.V."/>
            <person name="Watkinson S.C."/>
        </authorList>
    </citation>
    <scope>NUCLEOTIDE SEQUENCE</scope>
    <source>
        <strain evidence="1">S7.9</strain>
    </source>
</reference>
<dbReference type="Gene3D" id="1.10.600.10">
    <property type="entry name" value="Farnesyl Diphosphate Synthase"/>
    <property type="match status" value="1"/>
</dbReference>
<gene>
    <name evidence="1" type="ORF">SERLADRAFT_452649</name>
</gene>
<dbReference type="HOGENOM" id="CLU_2243068_0_0_1"/>
<dbReference type="InterPro" id="IPR008949">
    <property type="entry name" value="Isoprenoid_synthase_dom_sf"/>
</dbReference>
<dbReference type="GeneID" id="18816853"/>
<sequence length="113" mass="13769">MIILNNDMVSYIKERDDGHHAHNLVTNVMYEMNVDIHGAMCWIEQRNDHIIQQFLTTKKEILDLDKELDWYIWGIGNLVRGTISWFYESERYFGKRGLEIQQDRWIDLYFRKE</sequence>